<evidence type="ECO:0000313" key="3">
    <source>
        <dbReference type="EMBL" id="CAB4798330.1"/>
    </source>
</evidence>
<dbReference type="GO" id="GO:0003676">
    <property type="term" value="F:nucleic acid binding"/>
    <property type="evidence" value="ECO:0007669"/>
    <property type="project" value="InterPro"/>
</dbReference>
<dbReference type="CDD" id="cd20736">
    <property type="entry name" value="PoNe_Nuclease"/>
    <property type="match status" value="1"/>
</dbReference>
<dbReference type="InterPro" id="IPR011856">
    <property type="entry name" value="tRNA_endonuc-like_dom_sf"/>
</dbReference>
<dbReference type="InterPro" id="IPR003509">
    <property type="entry name" value="UPF0102_YraN-like"/>
</dbReference>
<dbReference type="Pfam" id="PF02021">
    <property type="entry name" value="UPF0102"/>
    <property type="match status" value="1"/>
</dbReference>
<reference evidence="2" key="1">
    <citation type="submission" date="2020-05" db="EMBL/GenBank/DDBJ databases">
        <authorList>
            <person name="Chiriac C."/>
            <person name="Salcher M."/>
            <person name="Ghai R."/>
            <person name="Kavagutti S V."/>
        </authorList>
    </citation>
    <scope>NUCLEOTIDE SEQUENCE</scope>
</reference>
<dbReference type="EMBL" id="CAFAAH010000117">
    <property type="protein sequence ID" value="CAB4798330.1"/>
    <property type="molecule type" value="Genomic_DNA"/>
</dbReference>
<dbReference type="PANTHER" id="PTHR34039:SF1">
    <property type="entry name" value="UPF0102 PROTEIN YRAN"/>
    <property type="match status" value="1"/>
</dbReference>
<dbReference type="AlphaFoldDB" id="A0A6J6WA22"/>
<dbReference type="EMBL" id="CAFBLK010000072">
    <property type="protein sequence ID" value="CAB4863599.1"/>
    <property type="molecule type" value="Genomic_DNA"/>
</dbReference>
<evidence type="ECO:0000313" key="2">
    <source>
        <dbReference type="EMBL" id="CAB4779818.1"/>
    </source>
</evidence>
<evidence type="ECO:0000313" key="1">
    <source>
        <dbReference type="EMBL" id="CAB4673224.1"/>
    </source>
</evidence>
<dbReference type="NCBIfam" id="TIGR00252">
    <property type="entry name" value="YraN family protein"/>
    <property type="match status" value="1"/>
</dbReference>
<dbReference type="SUPFAM" id="SSF52980">
    <property type="entry name" value="Restriction endonuclease-like"/>
    <property type="match status" value="1"/>
</dbReference>
<dbReference type="NCBIfam" id="NF009154">
    <property type="entry name" value="PRK12497.3-3"/>
    <property type="match status" value="1"/>
</dbReference>
<accession>A0A6J6WA22</accession>
<sequence>MPARGRRTAAGDRKALGALGEQAAAEWYEAHGYSVTDRNWRVREGELDLVLLATDGSIVFCEVKTRSSDRFGSPLEAVTPVKQRRLRTLAALWLAAHEGIGGAVRFDVAGVVLSSSGEPEVEVVQAGF</sequence>
<evidence type="ECO:0000313" key="4">
    <source>
        <dbReference type="EMBL" id="CAB4863599.1"/>
    </source>
</evidence>
<name>A0A6J6WA22_9ZZZZ</name>
<dbReference type="EMBL" id="CAEZZU010000103">
    <property type="protein sequence ID" value="CAB4779818.1"/>
    <property type="molecule type" value="Genomic_DNA"/>
</dbReference>
<dbReference type="EMBL" id="CAEZWM010000266">
    <property type="protein sequence ID" value="CAB4673224.1"/>
    <property type="molecule type" value="Genomic_DNA"/>
</dbReference>
<dbReference type="Gene3D" id="3.40.1350.10">
    <property type="match status" value="1"/>
</dbReference>
<dbReference type="HAMAP" id="MF_00048">
    <property type="entry name" value="UPF0102"/>
    <property type="match status" value="1"/>
</dbReference>
<dbReference type="InterPro" id="IPR011335">
    <property type="entry name" value="Restrct_endonuc-II-like"/>
</dbReference>
<organism evidence="2">
    <name type="scientific">freshwater metagenome</name>
    <dbReference type="NCBI Taxonomy" id="449393"/>
    <lineage>
        <taxon>unclassified sequences</taxon>
        <taxon>metagenomes</taxon>
        <taxon>ecological metagenomes</taxon>
    </lineage>
</organism>
<proteinExistence type="inferred from homology"/>
<dbReference type="PANTHER" id="PTHR34039">
    <property type="entry name" value="UPF0102 PROTEIN YRAN"/>
    <property type="match status" value="1"/>
</dbReference>
<gene>
    <name evidence="1" type="ORF">UFOPK2242_01575</name>
    <name evidence="2" type="ORF">UFOPK2925_00783</name>
    <name evidence="3" type="ORF">UFOPK2996_00925</name>
    <name evidence="4" type="ORF">UFOPK3317_00541</name>
</gene>
<protein>
    <submittedName>
        <fullName evidence="2">Unannotated protein</fullName>
    </submittedName>
</protein>